<gene>
    <name evidence="1" type="ORF">H4W34_001950</name>
</gene>
<sequence>MDRVPEADFDHVYAVNLKGARAAMVAQAAAWLLSDRASYVTGTILPVDGGMQA</sequence>
<proteinExistence type="predicted"/>
<dbReference type="InterPro" id="IPR002347">
    <property type="entry name" value="SDR_fam"/>
</dbReference>
<reference evidence="1 2" key="1">
    <citation type="submission" date="2020-10" db="EMBL/GenBank/DDBJ databases">
        <title>Sequencing the genomes of 1000 actinobacteria strains.</title>
        <authorList>
            <person name="Klenk H.-P."/>
        </authorList>
    </citation>
    <scope>NUCLEOTIDE SEQUENCE [LARGE SCALE GENOMIC DNA]</scope>
    <source>
        <strain evidence="1 2">DSM 46744</strain>
    </source>
</reference>
<organism evidence="1 2">
    <name type="scientific">Actinomadura algeriensis</name>
    <dbReference type="NCBI Taxonomy" id="1679523"/>
    <lineage>
        <taxon>Bacteria</taxon>
        <taxon>Bacillati</taxon>
        <taxon>Actinomycetota</taxon>
        <taxon>Actinomycetes</taxon>
        <taxon>Streptosporangiales</taxon>
        <taxon>Thermomonosporaceae</taxon>
        <taxon>Actinomadura</taxon>
    </lineage>
</organism>
<dbReference type="SUPFAM" id="SSF51735">
    <property type="entry name" value="NAD(P)-binding Rossmann-fold domains"/>
    <property type="match status" value="1"/>
</dbReference>
<protein>
    <submittedName>
        <fullName evidence="1">Enoyl-[acyl-carrier-protein] reductase (NADH)</fullName>
    </submittedName>
</protein>
<dbReference type="Pfam" id="PF13561">
    <property type="entry name" value="adh_short_C2"/>
    <property type="match status" value="1"/>
</dbReference>
<evidence type="ECO:0000313" key="1">
    <source>
        <dbReference type="EMBL" id="MBE1532117.1"/>
    </source>
</evidence>
<keyword evidence="2" id="KW-1185">Reference proteome</keyword>
<dbReference type="EMBL" id="JADBDZ010000001">
    <property type="protein sequence ID" value="MBE1532117.1"/>
    <property type="molecule type" value="Genomic_DNA"/>
</dbReference>
<comment type="caution">
    <text evidence="1">The sequence shown here is derived from an EMBL/GenBank/DDBJ whole genome shotgun (WGS) entry which is preliminary data.</text>
</comment>
<name>A0ABR9JNI5_9ACTN</name>
<dbReference type="InterPro" id="IPR036291">
    <property type="entry name" value="NAD(P)-bd_dom_sf"/>
</dbReference>
<dbReference type="Gene3D" id="3.40.50.720">
    <property type="entry name" value="NAD(P)-binding Rossmann-like Domain"/>
    <property type="match status" value="1"/>
</dbReference>
<dbReference type="Proteomes" id="UP000627838">
    <property type="component" value="Unassembled WGS sequence"/>
</dbReference>
<evidence type="ECO:0000313" key="2">
    <source>
        <dbReference type="Proteomes" id="UP000627838"/>
    </source>
</evidence>
<accession>A0ABR9JNI5</accession>
<dbReference type="RefSeq" id="WP_225961090.1">
    <property type="nucleotide sequence ID" value="NZ_JADBDZ010000001.1"/>
</dbReference>